<dbReference type="Proteomes" id="UP000054324">
    <property type="component" value="Unassembled WGS sequence"/>
</dbReference>
<dbReference type="EMBL" id="KL597382">
    <property type="protein sequence ID" value="KER19012.1"/>
    <property type="molecule type" value="Genomic_DNA"/>
</dbReference>
<gene>
    <name evidence="1" type="ORF">T265_15702</name>
</gene>
<protein>
    <submittedName>
        <fullName evidence="1">Uncharacterized protein</fullName>
    </submittedName>
</protein>
<feature type="non-terminal residue" evidence="1">
    <location>
        <position position="132"/>
    </location>
</feature>
<dbReference type="CTD" id="20329867"/>
<dbReference type="GeneID" id="20329867"/>
<dbReference type="AlphaFoldDB" id="A0A074Z0L3"/>
<evidence type="ECO:0000313" key="2">
    <source>
        <dbReference type="Proteomes" id="UP000054324"/>
    </source>
</evidence>
<dbReference type="RefSeq" id="XP_009177241.1">
    <property type="nucleotide sequence ID" value="XM_009178977.1"/>
</dbReference>
<dbReference type="KEGG" id="ovi:T265_15702"/>
<name>A0A074Z0L3_OPIVI</name>
<accession>A0A074Z0L3</accession>
<organism evidence="1 2">
    <name type="scientific">Opisthorchis viverrini</name>
    <name type="common">Southeast Asian liver fluke</name>
    <dbReference type="NCBI Taxonomy" id="6198"/>
    <lineage>
        <taxon>Eukaryota</taxon>
        <taxon>Metazoa</taxon>
        <taxon>Spiralia</taxon>
        <taxon>Lophotrochozoa</taxon>
        <taxon>Platyhelminthes</taxon>
        <taxon>Trematoda</taxon>
        <taxon>Digenea</taxon>
        <taxon>Opisthorchiida</taxon>
        <taxon>Opisthorchiata</taxon>
        <taxon>Opisthorchiidae</taxon>
        <taxon>Opisthorchis</taxon>
    </lineage>
</organism>
<keyword evidence="2" id="KW-1185">Reference proteome</keyword>
<sequence length="132" mass="15176">MKLYTSPRLATPDENRIAELAETDRRERQYLRRTKRQAPECECRTRQTKRHPSKLILIAPINERFSSLSSGLIGSCLEYHEISGMLEGIKNLRNRGDSYNPIPGQFVQTPEIHAEPLYELEIVEQTGVPNLV</sequence>
<reference evidence="1 2" key="1">
    <citation type="submission" date="2013-11" db="EMBL/GenBank/DDBJ databases">
        <title>Opisthorchis viverrini - life in the bile duct.</title>
        <authorList>
            <person name="Young N.D."/>
            <person name="Nagarajan N."/>
            <person name="Lin S.J."/>
            <person name="Korhonen P.K."/>
            <person name="Jex A.R."/>
            <person name="Hall R.S."/>
            <person name="Safavi-Hemami H."/>
            <person name="Kaewkong W."/>
            <person name="Bertrand D."/>
            <person name="Gao S."/>
            <person name="Seet Q."/>
            <person name="Wongkham S."/>
            <person name="Teh B.T."/>
            <person name="Wongkham C."/>
            <person name="Intapan P.M."/>
            <person name="Maleewong W."/>
            <person name="Yang X."/>
            <person name="Hu M."/>
            <person name="Wang Z."/>
            <person name="Hofmann A."/>
            <person name="Sternberg P.W."/>
            <person name="Tan P."/>
            <person name="Wang J."/>
            <person name="Gasser R.B."/>
        </authorList>
    </citation>
    <scope>NUCLEOTIDE SEQUENCE [LARGE SCALE GENOMIC DNA]</scope>
</reference>
<evidence type="ECO:0000313" key="1">
    <source>
        <dbReference type="EMBL" id="KER19012.1"/>
    </source>
</evidence>
<proteinExistence type="predicted"/>